<accession>L1IUC6</accession>
<dbReference type="AlphaFoldDB" id="L1IUC6"/>
<keyword evidence="2" id="KW-0812">Transmembrane</keyword>
<name>L1IUC6_GUITC</name>
<evidence type="ECO:0000313" key="4">
    <source>
        <dbReference type="EnsemblProtists" id="EKX39818"/>
    </source>
</evidence>
<dbReference type="Proteomes" id="UP000011087">
    <property type="component" value="Unassembled WGS sequence"/>
</dbReference>
<evidence type="ECO:0000313" key="5">
    <source>
        <dbReference type="Proteomes" id="UP000011087"/>
    </source>
</evidence>
<dbReference type="GeneID" id="17296611"/>
<proteinExistence type="predicted"/>
<sequence>MEIFSSNAIPRGSCFCTLFGIVLISTAVSLNMRMDLDNFLEQTKRSSLAFRKKQKEAEEKALRNNDLADKRCRKQYMKKPRHRRKTGIKIMAM</sequence>
<gene>
    <name evidence="3" type="ORF">GUITHDRAFT_114068</name>
</gene>
<dbReference type="KEGG" id="gtt:GUITHDRAFT_114068"/>
<dbReference type="EMBL" id="JH993036">
    <property type="protein sequence ID" value="EKX39818.1"/>
    <property type="molecule type" value="Genomic_DNA"/>
</dbReference>
<feature type="transmembrane region" description="Helical" evidence="2">
    <location>
        <begin position="12"/>
        <end position="30"/>
    </location>
</feature>
<protein>
    <submittedName>
        <fullName evidence="3 4">Uncharacterized protein</fullName>
    </submittedName>
</protein>
<feature type="region of interest" description="Disordered" evidence="1">
    <location>
        <begin position="72"/>
        <end position="93"/>
    </location>
</feature>
<keyword evidence="5" id="KW-1185">Reference proteome</keyword>
<keyword evidence="2" id="KW-0472">Membrane</keyword>
<dbReference type="RefSeq" id="XP_005826798.1">
    <property type="nucleotide sequence ID" value="XM_005826741.1"/>
</dbReference>
<evidence type="ECO:0000256" key="2">
    <source>
        <dbReference type="SAM" id="Phobius"/>
    </source>
</evidence>
<evidence type="ECO:0000256" key="1">
    <source>
        <dbReference type="SAM" id="MobiDB-lite"/>
    </source>
</evidence>
<feature type="compositionally biased region" description="Basic residues" evidence="1">
    <location>
        <begin position="72"/>
        <end position="87"/>
    </location>
</feature>
<dbReference type="EnsemblProtists" id="EKX39818">
    <property type="protein sequence ID" value="EKX39818"/>
    <property type="gene ID" value="GUITHDRAFT_114068"/>
</dbReference>
<reference evidence="5" key="2">
    <citation type="submission" date="2012-11" db="EMBL/GenBank/DDBJ databases">
        <authorList>
            <person name="Kuo A."/>
            <person name="Curtis B.A."/>
            <person name="Tanifuji G."/>
            <person name="Burki F."/>
            <person name="Gruber A."/>
            <person name="Irimia M."/>
            <person name="Maruyama S."/>
            <person name="Arias M.C."/>
            <person name="Ball S.G."/>
            <person name="Gile G.H."/>
            <person name="Hirakawa Y."/>
            <person name="Hopkins J.F."/>
            <person name="Rensing S.A."/>
            <person name="Schmutz J."/>
            <person name="Symeonidi A."/>
            <person name="Elias M."/>
            <person name="Eveleigh R.J."/>
            <person name="Herman E.K."/>
            <person name="Klute M.J."/>
            <person name="Nakayama T."/>
            <person name="Obornik M."/>
            <person name="Reyes-Prieto A."/>
            <person name="Armbrust E.V."/>
            <person name="Aves S.J."/>
            <person name="Beiko R.G."/>
            <person name="Coutinho P."/>
            <person name="Dacks J.B."/>
            <person name="Durnford D.G."/>
            <person name="Fast N.M."/>
            <person name="Green B.R."/>
            <person name="Grisdale C."/>
            <person name="Hempe F."/>
            <person name="Henrissat B."/>
            <person name="Hoppner M.P."/>
            <person name="Ishida K.-I."/>
            <person name="Kim E."/>
            <person name="Koreny L."/>
            <person name="Kroth P.G."/>
            <person name="Liu Y."/>
            <person name="Malik S.-B."/>
            <person name="Maier U.G."/>
            <person name="McRose D."/>
            <person name="Mock T."/>
            <person name="Neilson J.A."/>
            <person name="Onodera N.T."/>
            <person name="Poole A.M."/>
            <person name="Pritham E.J."/>
            <person name="Richards T.A."/>
            <person name="Rocap G."/>
            <person name="Roy S.W."/>
            <person name="Sarai C."/>
            <person name="Schaack S."/>
            <person name="Shirato S."/>
            <person name="Slamovits C.H."/>
            <person name="Spencer D.F."/>
            <person name="Suzuki S."/>
            <person name="Worden A.Z."/>
            <person name="Zauner S."/>
            <person name="Barry K."/>
            <person name="Bell C."/>
            <person name="Bharti A.K."/>
            <person name="Crow J.A."/>
            <person name="Grimwood J."/>
            <person name="Kramer R."/>
            <person name="Lindquist E."/>
            <person name="Lucas S."/>
            <person name="Salamov A."/>
            <person name="McFadden G.I."/>
            <person name="Lane C.E."/>
            <person name="Keeling P.J."/>
            <person name="Gray M.W."/>
            <person name="Grigoriev I.V."/>
            <person name="Archibald J.M."/>
        </authorList>
    </citation>
    <scope>NUCLEOTIDE SEQUENCE</scope>
    <source>
        <strain evidence="5">CCMP2712</strain>
    </source>
</reference>
<reference evidence="4" key="3">
    <citation type="submission" date="2016-03" db="UniProtKB">
        <authorList>
            <consortium name="EnsemblProtists"/>
        </authorList>
    </citation>
    <scope>IDENTIFICATION</scope>
</reference>
<dbReference type="HOGENOM" id="CLU_2404221_0_0_1"/>
<keyword evidence="2" id="KW-1133">Transmembrane helix</keyword>
<organism evidence="3">
    <name type="scientific">Guillardia theta (strain CCMP2712)</name>
    <name type="common">Cryptophyte</name>
    <dbReference type="NCBI Taxonomy" id="905079"/>
    <lineage>
        <taxon>Eukaryota</taxon>
        <taxon>Cryptophyceae</taxon>
        <taxon>Pyrenomonadales</taxon>
        <taxon>Geminigeraceae</taxon>
        <taxon>Guillardia</taxon>
    </lineage>
</organism>
<dbReference type="PaxDb" id="55529-EKX39818"/>
<reference evidence="3 5" key="1">
    <citation type="journal article" date="2012" name="Nature">
        <title>Algal genomes reveal evolutionary mosaicism and the fate of nucleomorphs.</title>
        <authorList>
            <consortium name="DOE Joint Genome Institute"/>
            <person name="Curtis B.A."/>
            <person name="Tanifuji G."/>
            <person name="Burki F."/>
            <person name="Gruber A."/>
            <person name="Irimia M."/>
            <person name="Maruyama S."/>
            <person name="Arias M.C."/>
            <person name="Ball S.G."/>
            <person name="Gile G.H."/>
            <person name="Hirakawa Y."/>
            <person name="Hopkins J.F."/>
            <person name="Kuo A."/>
            <person name="Rensing S.A."/>
            <person name="Schmutz J."/>
            <person name="Symeonidi A."/>
            <person name="Elias M."/>
            <person name="Eveleigh R.J."/>
            <person name="Herman E.K."/>
            <person name="Klute M.J."/>
            <person name="Nakayama T."/>
            <person name="Obornik M."/>
            <person name="Reyes-Prieto A."/>
            <person name="Armbrust E.V."/>
            <person name="Aves S.J."/>
            <person name="Beiko R.G."/>
            <person name="Coutinho P."/>
            <person name="Dacks J.B."/>
            <person name="Durnford D.G."/>
            <person name="Fast N.M."/>
            <person name="Green B.R."/>
            <person name="Grisdale C.J."/>
            <person name="Hempel F."/>
            <person name="Henrissat B."/>
            <person name="Hoppner M.P."/>
            <person name="Ishida K."/>
            <person name="Kim E."/>
            <person name="Koreny L."/>
            <person name="Kroth P.G."/>
            <person name="Liu Y."/>
            <person name="Malik S.B."/>
            <person name="Maier U.G."/>
            <person name="McRose D."/>
            <person name="Mock T."/>
            <person name="Neilson J.A."/>
            <person name="Onodera N.T."/>
            <person name="Poole A.M."/>
            <person name="Pritham E.J."/>
            <person name="Richards T.A."/>
            <person name="Rocap G."/>
            <person name="Roy S.W."/>
            <person name="Sarai C."/>
            <person name="Schaack S."/>
            <person name="Shirato S."/>
            <person name="Slamovits C.H."/>
            <person name="Spencer D.F."/>
            <person name="Suzuki S."/>
            <person name="Worden A.Z."/>
            <person name="Zauner S."/>
            <person name="Barry K."/>
            <person name="Bell C."/>
            <person name="Bharti A.K."/>
            <person name="Crow J.A."/>
            <person name="Grimwood J."/>
            <person name="Kramer R."/>
            <person name="Lindquist E."/>
            <person name="Lucas S."/>
            <person name="Salamov A."/>
            <person name="McFadden G.I."/>
            <person name="Lane C.E."/>
            <person name="Keeling P.J."/>
            <person name="Gray M.W."/>
            <person name="Grigoriev I.V."/>
            <person name="Archibald J.M."/>
        </authorList>
    </citation>
    <scope>NUCLEOTIDE SEQUENCE</scope>
    <source>
        <strain evidence="3 5">CCMP2712</strain>
    </source>
</reference>
<evidence type="ECO:0000313" key="3">
    <source>
        <dbReference type="EMBL" id="EKX39818.1"/>
    </source>
</evidence>